<dbReference type="Gene3D" id="3.90.45.10">
    <property type="entry name" value="Peptide deformylase"/>
    <property type="match status" value="1"/>
</dbReference>
<dbReference type="EMBL" id="AZDZ01000019">
    <property type="protein sequence ID" value="KRK79018.1"/>
    <property type="molecule type" value="Genomic_DNA"/>
</dbReference>
<proteinExistence type="inferred from homology"/>
<keyword evidence="3" id="KW-1185">Reference proteome</keyword>
<protein>
    <submittedName>
        <fullName evidence="2">Peptide deformylase</fullName>
    </submittedName>
</protein>
<dbReference type="PANTHER" id="PTHR10458">
    <property type="entry name" value="PEPTIDE DEFORMYLASE"/>
    <property type="match status" value="1"/>
</dbReference>
<dbReference type="OrthoDB" id="9784988at2"/>
<accession>A0A0R1KGI5</accession>
<dbReference type="InterPro" id="IPR023635">
    <property type="entry name" value="Peptide_deformylase"/>
</dbReference>
<comment type="similarity">
    <text evidence="1">Belongs to the polypeptide deformylase family.</text>
</comment>
<dbReference type="AlphaFoldDB" id="A0A0R1KGI5"/>
<evidence type="ECO:0000256" key="1">
    <source>
        <dbReference type="ARBA" id="ARBA00010759"/>
    </source>
</evidence>
<dbReference type="PATRIC" id="fig|1423775.4.peg.1410"/>
<dbReference type="Proteomes" id="UP000051248">
    <property type="component" value="Unassembled WGS sequence"/>
</dbReference>
<dbReference type="NCBIfam" id="NF006670">
    <property type="entry name" value="PRK09218.1"/>
    <property type="match status" value="1"/>
</dbReference>
<dbReference type="SUPFAM" id="SSF56420">
    <property type="entry name" value="Peptide deformylase"/>
    <property type="match status" value="1"/>
</dbReference>
<dbReference type="GO" id="GO:0042586">
    <property type="term" value="F:peptide deformylase activity"/>
    <property type="evidence" value="ECO:0007669"/>
    <property type="project" value="InterPro"/>
</dbReference>
<sequence length="136" mass="15357">MIKPINRDTTLLSQKSVPATKKDTEIITNLMDTLEFHKEHCVGMAANMIGENKRILVFQLGMIPIPMVNPVITKKSGKYTVEEGCLSLDGERSAVRYKDIEVKYQDASFVSHTQTFTGFIAEIIQHEMDHFEGVLI</sequence>
<gene>
    <name evidence="2" type="ORF">FD03_GL001380</name>
</gene>
<dbReference type="PANTHER" id="PTHR10458:SF22">
    <property type="entry name" value="PEPTIDE DEFORMYLASE"/>
    <property type="match status" value="1"/>
</dbReference>
<dbReference type="PIRSF" id="PIRSF004749">
    <property type="entry name" value="Pep_def"/>
    <property type="match status" value="1"/>
</dbReference>
<dbReference type="STRING" id="1423775.FD03_GL001380"/>
<reference evidence="2 3" key="1">
    <citation type="journal article" date="2015" name="Genome Announc.">
        <title>Expanding the biotechnology potential of lactobacilli through comparative genomics of 213 strains and associated genera.</title>
        <authorList>
            <person name="Sun Z."/>
            <person name="Harris H.M."/>
            <person name="McCann A."/>
            <person name="Guo C."/>
            <person name="Argimon S."/>
            <person name="Zhang W."/>
            <person name="Yang X."/>
            <person name="Jeffery I.B."/>
            <person name="Cooney J.C."/>
            <person name="Kagawa T.F."/>
            <person name="Liu W."/>
            <person name="Song Y."/>
            <person name="Salvetti E."/>
            <person name="Wrobel A."/>
            <person name="Rasinkangas P."/>
            <person name="Parkhill J."/>
            <person name="Rea M.C."/>
            <person name="O'Sullivan O."/>
            <person name="Ritari J."/>
            <person name="Douillard F.P."/>
            <person name="Paul Ross R."/>
            <person name="Yang R."/>
            <person name="Briner A.E."/>
            <person name="Felis G.E."/>
            <person name="de Vos W.M."/>
            <person name="Barrangou R."/>
            <person name="Klaenhammer T.R."/>
            <person name="Caufield P.W."/>
            <person name="Cui Y."/>
            <person name="Zhang H."/>
            <person name="O'Toole P.W."/>
        </authorList>
    </citation>
    <scope>NUCLEOTIDE SEQUENCE [LARGE SCALE GENOMIC DNA]</scope>
    <source>
        <strain evidence="2 3">DSM 19682</strain>
    </source>
</reference>
<comment type="caution">
    <text evidence="2">The sequence shown here is derived from an EMBL/GenBank/DDBJ whole genome shotgun (WGS) entry which is preliminary data.</text>
</comment>
<dbReference type="RefSeq" id="WP_025025332.1">
    <property type="nucleotide sequence ID" value="NZ_AZDZ01000019.1"/>
</dbReference>
<dbReference type="CDD" id="cd00487">
    <property type="entry name" value="Pep_deformylase"/>
    <property type="match status" value="1"/>
</dbReference>
<dbReference type="eggNOG" id="COG0242">
    <property type="taxonomic scope" value="Bacteria"/>
</dbReference>
<dbReference type="PRINTS" id="PR01576">
    <property type="entry name" value="PDEFORMYLASE"/>
</dbReference>
<evidence type="ECO:0000313" key="3">
    <source>
        <dbReference type="Proteomes" id="UP000051248"/>
    </source>
</evidence>
<dbReference type="Pfam" id="PF01327">
    <property type="entry name" value="Pep_deformylase"/>
    <property type="match status" value="1"/>
</dbReference>
<dbReference type="InterPro" id="IPR036821">
    <property type="entry name" value="Peptide_deformylase_sf"/>
</dbReference>
<organism evidence="2 3">
    <name type="scientific">Companilactobacillus nodensis DSM 19682 = JCM 14932 = NBRC 107160</name>
    <dbReference type="NCBI Taxonomy" id="1423775"/>
    <lineage>
        <taxon>Bacteria</taxon>
        <taxon>Bacillati</taxon>
        <taxon>Bacillota</taxon>
        <taxon>Bacilli</taxon>
        <taxon>Lactobacillales</taxon>
        <taxon>Lactobacillaceae</taxon>
        <taxon>Companilactobacillus</taxon>
    </lineage>
</organism>
<name>A0A0R1KGI5_9LACO</name>
<evidence type="ECO:0000313" key="2">
    <source>
        <dbReference type="EMBL" id="KRK79018.1"/>
    </source>
</evidence>